<dbReference type="EMBL" id="BAABIL010000109">
    <property type="protein sequence ID" value="GAA4968501.1"/>
    <property type="molecule type" value="Genomic_DNA"/>
</dbReference>
<organism evidence="1 2">
    <name type="scientific">Kineococcus glutinatus</name>
    <dbReference type="NCBI Taxonomy" id="1070872"/>
    <lineage>
        <taxon>Bacteria</taxon>
        <taxon>Bacillati</taxon>
        <taxon>Actinomycetota</taxon>
        <taxon>Actinomycetes</taxon>
        <taxon>Kineosporiales</taxon>
        <taxon>Kineosporiaceae</taxon>
        <taxon>Kineococcus</taxon>
    </lineage>
</organism>
<reference evidence="2" key="1">
    <citation type="journal article" date="2019" name="Int. J. Syst. Evol. Microbiol.">
        <title>The Global Catalogue of Microorganisms (GCM) 10K type strain sequencing project: providing services to taxonomists for standard genome sequencing and annotation.</title>
        <authorList>
            <consortium name="The Broad Institute Genomics Platform"/>
            <consortium name="The Broad Institute Genome Sequencing Center for Infectious Disease"/>
            <person name="Wu L."/>
            <person name="Ma J."/>
        </authorList>
    </citation>
    <scope>NUCLEOTIDE SEQUENCE [LARGE SCALE GENOMIC DNA]</scope>
    <source>
        <strain evidence="2">JCM 18126</strain>
    </source>
</reference>
<comment type="caution">
    <text evidence="1">The sequence shown here is derived from an EMBL/GenBank/DDBJ whole genome shotgun (WGS) entry which is preliminary data.</text>
</comment>
<name>A0ABP9HDQ8_9ACTN</name>
<evidence type="ECO:0000313" key="2">
    <source>
        <dbReference type="Proteomes" id="UP001501195"/>
    </source>
</evidence>
<dbReference type="Proteomes" id="UP001501195">
    <property type="component" value="Unassembled WGS sequence"/>
</dbReference>
<dbReference type="RefSeq" id="WP_345711125.1">
    <property type="nucleotide sequence ID" value="NZ_BAABIL010000109.1"/>
</dbReference>
<proteinExistence type="predicted"/>
<evidence type="ECO:0000313" key="1">
    <source>
        <dbReference type="EMBL" id="GAA4968501.1"/>
    </source>
</evidence>
<accession>A0ABP9HDQ8</accession>
<gene>
    <name evidence="1" type="ORF">GCM10023225_08470</name>
</gene>
<protein>
    <submittedName>
        <fullName evidence="1">Uncharacterized protein</fullName>
    </submittedName>
</protein>
<keyword evidence="2" id="KW-1185">Reference proteome</keyword>
<sequence length="46" mass="4738">MDALRGHLEAAEAAVNAHVRTAGDRVEHATALPVVEGVSTTAERSA</sequence>